<dbReference type="Proteomes" id="UP000092460">
    <property type="component" value="Unassembled WGS sequence"/>
</dbReference>
<proteinExistence type="predicted"/>
<sequence length="95" mass="11032">MAYLKCAHAHCKLVWHKLPEMRHHYANHFLRDEGCVRVSSIPRTVNPPLVSYHERQTAPFVDSNDKDAFDDDIDYNNGTLMMTMMISDTPMLLLL</sequence>
<name>A0A1B0BZC6_9MUSC</name>
<dbReference type="EnsemblMetazoa" id="GPPI044984-RA">
    <property type="protein sequence ID" value="GPPI044984-PA"/>
    <property type="gene ID" value="GPPI044984"/>
</dbReference>
<reference evidence="1" key="2">
    <citation type="submission" date="2020-05" db="UniProtKB">
        <authorList>
            <consortium name="EnsemblMetazoa"/>
        </authorList>
    </citation>
    <scope>IDENTIFICATION</scope>
    <source>
        <strain evidence="1">IAEA</strain>
    </source>
</reference>
<organism evidence="1 2">
    <name type="scientific">Glossina palpalis gambiensis</name>
    <dbReference type="NCBI Taxonomy" id="67801"/>
    <lineage>
        <taxon>Eukaryota</taxon>
        <taxon>Metazoa</taxon>
        <taxon>Ecdysozoa</taxon>
        <taxon>Arthropoda</taxon>
        <taxon>Hexapoda</taxon>
        <taxon>Insecta</taxon>
        <taxon>Pterygota</taxon>
        <taxon>Neoptera</taxon>
        <taxon>Endopterygota</taxon>
        <taxon>Diptera</taxon>
        <taxon>Brachycera</taxon>
        <taxon>Muscomorpha</taxon>
        <taxon>Hippoboscoidea</taxon>
        <taxon>Glossinidae</taxon>
        <taxon>Glossina</taxon>
    </lineage>
</organism>
<evidence type="ECO:0000313" key="1">
    <source>
        <dbReference type="EnsemblMetazoa" id="GPPI044984-PA"/>
    </source>
</evidence>
<protein>
    <submittedName>
        <fullName evidence="1">Uncharacterized protein</fullName>
    </submittedName>
</protein>
<dbReference type="EMBL" id="JXJN01023078">
    <property type="status" value="NOT_ANNOTATED_CDS"/>
    <property type="molecule type" value="Genomic_DNA"/>
</dbReference>
<keyword evidence="2" id="KW-1185">Reference proteome</keyword>
<dbReference type="AlphaFoldDB" id="A0A1B0BZC6"/>
<reference evidence="2" key="1">
    <citation type="submission" date="2015-01" db="EMBL/GenBank/DDBJ databases">
        <authorList>
            <person name="Aksoy S."/>
            <person name="Warren W."/>
            <person name="Wilson R.K."/>
        </authorList>
    </citation>
    <scope>NUCLEOTIDE SEQUENCE [LARGE SCALE GENOMIC DNA]</scope>
    <source>
        <strain evidence="2">IAEA</strain>
    </source>
</reference>
<evidence type="ECO:0000313" key="2">
    <source>
        <dbReference type="Proteomes" id="UP000092460"/>
    </source>
</evidence>
<accession>A0A1B0BZC6</accession>
<dbReference type="VEuPathDB" id="VectorBase:GPPI044984"/>